<accession>A0A8H9GST4</accession>
<dbReference type="PROSITE" id="PS51755">
    <property type="entry name" value="OMPR_PHOB"/>
    <property type="match status" value="1"/>
</dbReference>
<dbReference type="SMART" id="SM00862">
    <property type="entry name" value="Trans_reg_C"/>
    <property type="match status" value="1"/>
</dbReference>
<dbReference type="PROSITE" id="PS50887">
    <property type="entry name" value="GGDEF"/>
    <property type="match status" value="1"/>
</dbReference>
<dbReference type="GO" id="GO:0006355">
    <property type="term" value="P:regulation of DNA-templated transcription"/>
    <property type="evidence" value="ECO:0007669"/>
    <property type="project" value="InterPro"/>
</dbReference>
<dbReference type="Gene3D" id="1.10.10.10">
    <property type="entry name" value="Winged helix-like DNA-binding domain superfamily/Winged helix DNA-binding domain"/>
    <property type="match status" value="1"/>
</dbReference>
<keyword evidence="1 2" id="KW-0238">DNA-binding</keyword>
<dbReference type="InterPro" id="IPR043128">
    <property type="entry name" value="Rev_trsase/Diguanyl_cyclase"/>
</dbReference>
<protein>
    <submittedName>
        <fullName evidence="5">Uncharacterized protein</fullName>
    </submittedName>
</protein>
<evidence type="ECO:0000313" key="6">
    <source>
        <dbReference type="Proteomes" id="UP000600547"/>
    </source>
</evidence>
<dbReference type="InterPro" id="IPR050469">
    <property type="entry name" value="Diguanylate_Cyclase"/>
</dbReference>
<dbReference type="InterPro" id="IPR036388">
    <property type="entry name" value="WH-like_DNA-bd_sf"/>
</dbReference>
<feature type="DNA-binding region" description="OmpR/PhoB-type" evidence="2">
    <location>
        <begin position="132"/>
        <end position="229"/>
    </location>
</feature>
<dbReference type="GO" id="GO:0000160">
    <property type="term" value="P:phosphorelay signal transduction system"/>
    <property type="evidence" value="ECO:0007669"/>
    <property type="project" value="InterPro"/>
</dbReference>
<proteinExistence type="predicted"/>
<dbReference type="SMART" id="SM00267">
    <property type="entry name" value="GGDEF"/>
    <property type="match status" value="1"/>
</dbReference>
<dbReference type="GO" id="GO:0005886">
    <property type="term" value="C:plasma membrane"/>
    <property type="evidence" value="ECO:0007669"/>
    <property type="project" value="TreeGrafter"/>
</dbReference>
<feature type="domain" description="GGDEF" evidence="3">
    <location>
        <begin position="1"/>
        <end position="129"/>
    </location>
</feature>
<dbReference type="NCBIfam" id="TIGR00254">
    <property type="entry name" value="GGDEF"/>
    <property type="match status" value="1"/>
</dbReference>
<gene>
    <name evidence="5" type="ORF">GCM10008956_39480</name>
</gene>
<evidence type="ECO:0000259" key="3">
    <source>
        <dbReference type="PROSITE" id="PS50887"/>
    </source>
</evidence>
<dbReference type="PANTHER" id="PTHR45138">
    <property type="entry name" value="REGULATORY COMPONENTS OF SENSORY TRANSDUCTION SYSTEM"/>
    <property type="match status" value="1"/>
</dbReference>
<dbReference type="Proteomes" id="UP000600547">
    <property type="component" value="Unassembled WGS sequence"/>
</dbReference>
<feature type="domain" description="OmpR/PhoB-type" evidence="4">
    <location>
        <begin position="132"/>
        <end position="229"/>
    </location>
</feature>
<dbReference type="InterPro" id="IPR001867">
    <property type="entry name" value="OmpR/PhoB-type_DNA-bd"/>
</dbReference>
<dbReference type="GO" id="GO:0043709">
    <property type="term" value="P:cell adhesion involved in single-species biofilm formation"/>
    <property type="evidence" value="ECO:0007669"/>
    <property type="project" value="TreeGrafter"/>
</dbReference>
<dbReference type="Pfam" id="PF00486">
    <property type="entry name" value="Trans_reg_C"/>
    <property type="match status" value="1"/>
</dbReference>
<organism evidence="5 6">
    <name type="scientific">Deinococcus arenae</name>
    <dbReference type="NCBI Taxonomy" id="1452751"/>
    <lineage>
        <taxon>Bacteria</taxon>
        <taxon>Thermotogati</taxon>
        <taxon>Deinococcota</taxon>
        <taxon>Deinococci</taxon>
        <taxon>Deinococcales</taxon>
        <taxon>Deinococcaceae</taxon>
        <taxon>Deinococcus</taxon>
    </lineage>
</organism>
<keyword evidence="6" id="KW-1185">Reference proteome</keyword>
<dbReference type="InterPro" id="IPR029787">
    <property type="entry name" value="Nucleotide_cyclase"/>
</dbReference>
<evidence type="ECO:0000313" key="5">
    <source>
        <dbReference type="EMBL" id="GGM59874.1"/>
    </source>
</evidence>
<dbReference type="Gene3D" id="3.30.70.270">
    <property type="match status" value="1"/>
</dbReference>
<dbReference type="EMBL" id="BMQG01000032">
    <property type="protein sequence ID" value="GGM59874.1"/>
    <property type="molecule type" value="Genomic_DNA"/>
</dbReference>
<evidence type="ECO:0000256" key="1">
    <source>
        <dbReference type="ARBA" id="ARBA00023125"/>
    </source>
</evidence>
<evidence type="ECO:0000259" key="4">
    <source>
        <dbReference type="PROSITE" id="PS51755"/>
    </source>
</evidence>
<dbReference type="CDD" id="cd00383">
    <property type="entry name" value="trans_reg_C"/>
    <property type="match status" value="1"/>
</dbReference>
<dbReference type="AlphaFoldDB" id="A0A8H9GST4"/>
<dbReference type="GO" id="GO:0003677">
    <property type="term" value="F:DNA binding"/>
    <property type="evidence" value="ECO:0007669"/>
    <property type="project" value="UniProtKB-UniRule"/>
</dbReference>
<sequence length="236" mass="25252">MLDLDGLKRINDTRGHAAGDALLQVLAAPLRANAPRTLQVFRPGGDELALLMMHNRSGPVPLVDRTIHAVVDMSVAAAQAAGFPEAGCSFGVVHWPADGRASVDVVALADTRLYTEKQARRAHSSAAERPPSNMMGFGNAVLDVAAREVRGPLGQAKLSPREAELLRVLTRRSQQVVSRADITAMSGLCGSETGGALDVHISNLRRKIAGVTEHAGIRSIRGKGFSLHWYKERIDS</sequence>
<dbReference type="Pfam" id="PF00990">
    <property type="entry name" value="GGDEF"/>
    <property type="match status" value="1"/>
</dbReference>
<evidence type="ECO:0000256" key="2">
    <source>
        <dbReference type="PROSITE-ProRule" id="PRU01091"/>
    </source>
</evidence>
<dbReference type="GO" id="GO:1902201">
    <property type="term" value="P:negative regulation of bacterial-type flagellum-dependent cell motility"/>
    <property type="evidence" value="ECO:0007669"/>
    <property type="project" value="TreeGrafter"/>
</dbReference>
<comment type="caution">
    <text evidence="5">The sequence shown here is derived from an EMBL/GenBank/DDBJ whole genome shotgun (WGS) entry which is preliminary data.</text>
</comment>
<reference evidence="6" key="1">
    <citation type="journal article" date="2019" name="Int. J. Syst. Evol. Microbiol.">
        <title>The Global Catalogue of Microorganisms (GCM) 10K type strain sequencing project: providing services to taxonomists for standard genome sequencing and annotation.</title>
        <authorList>
            <consortium name="The Broad Institute Genomics Platform"/>
            <consortium name="The Broad Institute Genome Sequencing Center for Infectious Disease"/>
            <person name="Wu L."/>
            <person name="Ma J."/>
        </authorList>
    </citation>
    <scope>NUCLEOTIDE SEQUENCE [LARGE SCALE GENOMIC DNA]</scope>
    <source>
        <strain evidence="6">JCM 31047</strain>
    </source>
</reference>
<dbReference type="InterPro" id="IPR016032">
    <property type="entry name" value="Sig_transdc_resp-reg_C-effctor"/>
</dbReference>
<dbReference type="PANTHER" id="PTHR45138:SF9">
    <property type="entry name" value="DIGUANYLATE CYCLASE DGCM-RELATED"/>
    <property type="match status" value="1"/>
</dbReference>
<dbReference type="CDD" id="cd01949">
    <property type="entry name" value="GGDEF"/>
    <property type="match status" value="1"/>
</dbReference>
<dbReference type="SUPFAM" id="SSF55073">
    <property type="entry name" value="Nucleotide cyclase"/>
    <property type="match status" value="1"/>
</dbReference>
<dbReference type="GO" id="GO:0052621">
    <property type="term" value="F:diguanylate cyclase activity"/>
    <property type="evidence" value="ECO:0007669"/>
    <property type="project" value="TreeGrafter"/>
</dbReference>
<dbReference type="InterPro" id="IPR000160">
    <property type="entry name" value="GGDEF_dom"/>
</dbReference>
<name>A0A8H9GST4_9DEIO</name>
<dbReference type="SUPFAM" id="SSF46894">
    <property type="entry name" value="C-terminal effector domain of the bipartite response regulators"/>
    <property type="match status" value="1"/>
</dbReference>